<gene>
    <name evidence="2" type="ORF">L207DRAFT_537225</name>
</gene>
<proteinExistence type="predicted"/>
<evidence type="ECO:0000256" key="1">
    <source>
        <dbReference type="SAM" id="MobiDB-lite"/>
    </source>
</evidence>
<sequence>MASIPPRLPWQKSELLALLEILHTSRRYGGDNTDQQLAELLKRKDIPSEPGATKRKYNESLVKLKIKSLMDRKLIPTSNEMKAKVEEGTSSQDVIAACAVNLGCFDVFASRPENGDQGLEDNVLEGSARIGRDTEMDMHMEMANISDMGARVGISGRRKTSARQQPYPATKPRLQNTSKESNKSRPQASGGNKMGMSGLAREVNDLSMAGLSNTSSIARLQE</sequence>
<feature type="compositionally biased region" description="Polar residues" evidence="1">
    <location>
        <begin position="173"/>
        <end position="190"/>
    </location>
</feature>
<protein>
    <submittedName>
        <fullName evidence="2">Uncharacterized protein</fullName>
    </submittedName>
</protein>
<reference evidence="2 3" key="1">
    <citation type="submission" date="2016-04" db="EMBL/GenBank/DDBJ databases">
        <title>A degradative enzymes factory behind the ericoid mycorrhizal symbiosis.</title>
        <authorList>
            <consortium name="DOE Joint Genome Institute"/>
            <person name="Martino E."/>
            <person name="Morin E."/>
            <person name="Grelet G."/>
            <person name="Kuo A."/>
            <person name="Kohler A."/>
            <person name="Daghino S."/>
            <person name="Barry K."/>
            <person name="Choi C."/>
            <person name="Cichocki N."/>
            <person name="Clum A."/>
            <person name="Copeland A."/>
            <person name="Hainaut M."/>
            <person name="Haridas S."/>
            <person name="Labutti K."/>
            <person name="Lindquist E."/>
            <person name="Lipzen A."/>
            <person name="Khouja H.-R."/>
            <person name="Murat C."/>
            <person name="Ohm R."/>
            <person name="Olson A."/>
            <person name="Spatafora J."/>
            <person name="Veneault-Fourrey C."/>
            <person name="Henrissat B."/>
            <person name="Grigoriev I."/>
            <person name="Martin F."/>
            <person name="Perotto S."/>
        </authorList>
    </citation>
    <scope>NUCLEOTIDE SEQUENCE [LARGE SCALE GENOMIC DNA]</scope>
    <source>
        <strain evidence="2 3">F</strain>
    </source>
</reference>
<evidence type="ECO:0000313" key="3">
    <source>
        <dbReference type="Proteomes" id="UP000235786"/>
    </source>
</evidence>
<dbReference type="EMBL" id="KZ613963">
    <property type="protein sequence ID" value="PMD31260.1"/>
    <property type="molecule type" value="Genomic_DNA"/>
</dbReference>
<evidence type="ECO:0000313" key="2">
    <source>
        <dbReference type="EMBL" id="PMD31260.1"/>
    </source>
</evidence>
<organism evidence="2 3">
    <name type="scientific">Hyaloscypha variabilis (strain UAMH 11265 / GT02V1 / F)</name>
    <name type="common">Meliniomyces variabilis</name>
    <dbReference type="NCBI Taxonomy" id="1149755"/>
    <lineage>
        <taxon>Eukaryota</taxon>
        <taxon>Fungi</taxon>
        <taxon>Dikarya</taxon>
        <taxon>Ascomycota</taxon>
        <taxon>Pezizomycotina</taxon>
        <taxon>Leotiomycetes</taxon>
        <taxon>Helotiales</taxon>
        <taxon>Hyaloscyphaceae</taxon>
        <taxon>Hyaloscypha</taxon>
        <taxon>Hyaloscypha variabilis</taxon>
    </lineage>
</organism>
<keyword evidence="3" id="KW-1185">Reference proteome</keyword>
<feature type="region of interest" description="Disordered" evidence="1">
    <location>
        <begin position="154"/>
        <end position="201"/>
    </location>
</feature>
<dbReference type="AlphaFoldDB" id="A0A2J6QYC2"/>
<accession>A0A2J6QYC2</accession>
<name>A0A2J6QYC2_HYAVF</name>
<dbReference type="Proteomes" id="UP000235786">
    <property type="component" value="Unassembled WGS sequence"/>
</dbReference>